<proteinExistence type="predicted"/>
<dbReference type="InParanoid" id="A0A7J8FZ00"/>
<name>A0A7J8FZ00_MOLMO</name>
<dbReference type="AlphaFoldDB" id="A0A7J8FZ00"/>
<evidence type="ECO:0000256" key="1">
    <source>
        <dbReference type="SAM" id="MobiDB-lite"/>
    </source>
</evidence>
<feature type="region of interest" description="Disordered" evidence="1">
    <location>
        <begin position="1"/>
        <end position="40"/>
    </location>
</feature>
<evidence type="ECO:0000313" key="2">
    <source>
        <dbReference type="EMBL" id="KAF6452920.1"/>
    </source>
</evidence>
<feature type="compositionally biased region" description="Polar residues" evidence="1">
    <location>
        <begin position="1"/>
        <end position="10"/>
    </location>
</feature>
<sequence>MKGGSQTFSTAAVPRSLGEAPPTTSVCCSQAGGSQGLSGGDQEAPFYAHICLQSPLENSDGLCPTSASQTPTRPSPWQTLTWRSVTSRGTGAVLQVLGEGPGVAEGGWHAGLGDGQEGLSSQSP</sequence>
<accession>A0A7J8FZ00</accession>
<dbReference type="Proteomes" id="UP000550707">
    <property type="component" value="Unassembled WGS sequence"/>
</dbReference>
<keyword evidence="3" id="KW-1185">Reference proteome</keyword>
<dbReference type="EMBL" id="JACASF010000010">
    <property type="protein sequence ID" value="KAF6452920.1"/>
    <property type="molecule type" value="Genomic_DNA"/>
</dbReference>
<evidence type="ECO:0000313" key="3">
    <source>
        <dbReference type="Proteomes" id="UP000550707"/>
    </source>
</evidence>
<gene>
    <name evidence="2" type="ORF">HJG59_008223</name>
</gene>
<feature type="region of interest" description="Disordered" evidence="1">
    <location>
        <begin position="105"/>
        <end position="124"/>
    </location>
</feature>
<reference evidence="2 3" key="1">
    <citation type="journal article" date="2020" name="Nature">
        <title>Six reference-quality genomes reveal evolution of bat adaptations.</title>
        <authorList>
            <person name="Jebb D."/>
            <person name="Huang Z."/>
            <person name="Pippel M."/>
            <person name="Hughes G.M."/>
            <person name="Lavrichenko K."/>
            <person name="Devanna P."/>
            <person name="Winkler S."/>
            <person name="Jermiin L.S."/>
            <person name="Skirmuntt E.C."/>
            <person name="Katzourakis A."/>
            <person name="Burkitt-Gray L."/>
            <person name="Ray D.A."/>
            <person name="Sullivan K.A.M."/>
            <person name="Roscito J.G."/>
            <person name="Kirilenko B.M."/>
            <person name="Davalos L.M."/>
            <person name="Corthals A.P."/>
            <person name="Power M.L."/>
            <person name="Jones G."/>
            <person name="Ransome R.D."/>
            <person name="Dechmann D.K.N."/>
            <person name="Locatelli A.G."/>
            <person name="Puechmaille S.J."/>
            <person name="Fedrigo O."/>
            <person name="Jarvis E.D."/>
            <person name="Hiller M."/>
            <person name="Vernes S.C."/>
            <person name="Myers E.W."/>
            <person name="Teeling E.C."/>
        </authorList>
    </citation>
    <scope>NUCLEOTIDE SEQUENCE [LARGE SCALE GENOMIC DNA]</scope>
    <source>
        <strain evidence="2">MMolMol1</strain>
        <tissue evidence="2">Muscle</tissue>
    </source>
</reference>
<comment type="caution">
    <text evidence="2">The sequence shown here is derived from an EMBL/GenBank/DDBJ whole genome shotgun (WGS) entry which is preliminary data.</text>
</comment>
<organism evidence="2 3">
    <name type="scientific">Molossus molossus</name>
    <name type="common">Pallas' mastiff bat</name>
    <name type="synonym">Vespertilio molossus</name>
    <dbReference type="NCBI Taxonomy" id="27622"/>
    <lineage>
        <taxon>Eukaryota</taxon>
        <taxon>Metazoa</taxon>
        <taxon>Chordata</taxon>
        <taxon>Craniata</taxon>
        <taxon>Vertebrata</taxon>
        <taxon>Euteleostomi</taxon>
        <taxon>Mammalia</taxon>
        <taxon>Eutheria</taxon>
        <taxon>Laurasiatheria</taxon>
        <taxon>Chiroptera</taxon>
        <taxon>Yangochiroptera</taxon>
        <taxon>Molossidae</taxon>
        <taxon>Molossus</taxon>
    </lineage>
</organism>
<feature type="compositionally biased region" description="Gly residues" evidence="1">
    <location>
        <begin position="105"/>
        <end position="116"/>
    </location>
</feature>
<protein>
    <submittedName>
        <fullName evidence="2">Uncharacterized protein</fullName>
    </submittedName>
</protein>